<evidence type="ECO:0000256" key="3">
    <source>
        <dbReference type="PROSITE-ProRule" id="PRU00339"/>
    </source>
</evidence>
<evidence type="ECO:0000256" key="1">
    <source>
        <dbReference type="ARBA" id="ARBA00022737"/>
    </source>
</evidence>
<dbReference type="Pfam" id="PF13181">
    <property type="entry name" value="TPR_8"/>
    <property type="match status" value="1"/>
</dbReference>
<feature type="compositionally biased region" description="Polar residues" evidence="4">
    <location>
        <begin position="1"/>
        <end position="11"/>
    </location>
</feature>
<dbReference type="InterPro" id="IPR013105">
    <property type="entry name" value="TPR_2"/>
</dbReference>
<feature type="region of interest" description="Disordered" evidence="4">
    <location>
        <begin position="1"/>
        <end position="37"/>
    </location>
</feature>
<dbReference type="SUPFAM" id="SSF48452">
    <property type="entry name" value="TPR-like"/>
    <property type="match status" value="3"/>
</dbReference>
<gene>
    <name evidence="5" type="ORF">KY290_028951</name>
</gene>
<keyword evidence="1" id="KW-0677">Repeat</keyword>
<feature type="compositionally biased region" description="Polar residues" evidence="4">
    <location>
        <begin position="25"/>
        <end position="37"/>
    </location>
</feature>
<dbReference type="PROSITE" id="PS50005">
    <property type="entry name" value="TPR"/>
    <property type="match status" value="4"/>
</dbReference>
<proteinExistence type="predicted"/>
<evidence type="ECO:0000313" key="5">
    <source>
        <dbReference type="EMBL" id="KAH0749719.1"/>
    </source>
</evidence>
<dbReference type="Pfam" id="PF07719">
    <property type="entry name" value="TPR_2"/>
    <property type="match status" value="1"/>
</dbReference>
<evidence type="ECO:0000313" key="6">
    <source>
        <dbReference type="Proteomes" id="UP000826656"/>
    </source>
</evidence>
<organism evidence="5 6">
    <name type="scientific">Solanum tuberosum</name>
    <name type="common">Potato</name>
    <dbReference type="NCBI Taxonomy" id="4113"/>
    <lineage>
        <taxon>Eukaryota</taxon>
        <taxon>Viridiplantae</taxon>
        <taxon>Streptophyta</taxon>
        <taxon>Embryophyta</taxon>
        <taxon>Tracheophyta</taxon>
        <taxon>Spermatophyta</taxon>
        <taxon>Magnoliopsida</taxon>
        <taxon>eudicotyledons</taxon>
        <taxon>Gunneridae</taxon>
        <taxon>Pentapetalae</taxon>
        <taxon>asterids</taxon>
        <taxon>lamiids</taxon>
        <taxon>Solanales</taxon>
        <taxon>Solanaceae</taxon>
        <taxon>Solanoideae</taxon>
        <taxon>Solaneae</taxon>
        <taxon>Solanum</taxon>
    </lineage>
</organism>
<sequence>MSEIPASNSVKIPSMKSESPVVDRNSGTSRLQPPLQYQTSKIVLADLNVDPPDSDGNDSVPVAAVSPACISRVIADEICQDKLKKDIEIAETEGKQLKKLGKCRSRMGKLDCPPDCNGADAEADHNVHGVPSSREEKVSSLKTGLIHVARKMPKNAHAHFVLGLMYQRMGQPQKAILAYEKSEEILVRSEEAIDRPELLSLVQVHHAQCILLGTLEDCCSDEELDPEELENILAKLKEAVKADVRQASIWNALGIILLRSGRLQSAISVFSTLLEISPDNLDCLGNLGIACLQSGNLELSEKCFQDLLLKDQNHPTALINYAALILYKYGSVVAVSGAGANTLYGTSADQVTAANVAKECLLAALKADSKAAHIWTNLANAYYLMGDHRSSAKCLEKAGKIDPNCLATRYAVGVHRIRDAERSQNPNEQLSWAGSEMASILREGDSTSIEPPIAWAGLAMVHRAQHEIVAGFEIEHNELVEVKEHAIYSLKQAIAEDPADAVQWHQLGLHSLCTQQFKTSQMYLKAAVARRKDCTYAWSNLGISLQLSEESSQAEEVYKQALSLATPKQAHTIFSNLGNLYRQLKQYECAKAMFNKSLELQPGYAPALNNLGLVYVAEGKWNEAKDSFDKAIQADPLLDAAKSNMIKASNMFNMVVVNLDLPCLGGGDSVYDLGLSSLLQIIPSLLEPFIDLKQFNCFNLPGSIGQPSYPYNIGVRSALSFSHQLWDYTECGVDIGVVASNFKVENRHVR</sequence>
<dbReference type="InterPro" id="IPR019734">
    <property type="entry name" value="TPR_rpt"/>
</dbReference>
<feature type="repeat" description="TPR" evidence="3">
    <location>
        <begin position="605"/>
        <end position="638"/>
    </location>
</feature>
<dbReference type="SMART" id="SM00028">
    <property type="entry name" value="TPR"/>
    <property type="match status" value="8"/>
</dbReference>
<reference evidence="5 6" key="1">
    <citation type="journal article" date="2021" name="bioRxiv">
        <title>Chromosome-scale and haplotype-resolved genome assembly of a tetraploid potato cultivar.</title>
        <authorList>
            <person name="Sun H."/>
            <person name="Jiao W.-B."/>
            <person name="Krause K."/>
            <person name="Campoy J.A."/>
            <person name="Goel M."/>
            <person name="Folz-Donahue K."/>
            <person name="Kukat C."/>
            <person name="Huettel B."/>
            <person name="Schneeberger K."/>
        </authorList>
    </citation>
    <scope>NUCLEOTIDE SEQUENCE [LARGE SCALE GENOMIC DNA]</scope>
    <source>
        <strain evidence="5">SolTubOtavaFocal</strain>
        <tissue evidence="5">Leaves</tissue>
    </source>
</reference>
<protein>
    <recommendedName>
        <fullName evidence="7">O-linked n-acetylglucosamine transferase, ogt</fullName>
    </recommendedName>
</protein>
<dbReference type="Proteomes" id="UP000826656">
    <property type="component" value="Unassembled WGS sequence"/>
</dbReference>
<dbReference type="EMBL" id="JAIVGD010000019">
    <property type="protein sequence ID" value="KAH0749719.1"/>
    <property type="molecule type" value="Genomic_DNA"/>
</dbReference>
<dbReference type="InterPro" id="IPR011990">
    <property type="entry name" value="TPR-like_helical_dom_sf"/>
</dbReference>
<dbReference type="Gene3D" id="1.25.40.10">
    <property type="entry name" value="Tetratricopeptide repeat domain"/>
    <property type="match status" value="3"/>
</dbReference>
<dbReference type="PROSITE" id="PS50293">
    <property type="entry name" value="TPR_REGION"/>
    <property type="match status" value="1"/>
</dbReference>
<keyword evidence="2 3" id="KW-0802">TPR repeat</keyword>
<evidence type="ECO:0008006" key="7">
    <source>
        <dbReference type="Google" id="ProtNLM"/>
    </source>
</evidence>
<dbReference type="PANTHER" id="PTHR45523:SF1">
    <property type="entry name" value="TETRATRICOPEPTIDE REPEAT (TPR)-CONTAINING PROTEIN"/>
    <property type="match status" value="1"/>
</dbReference>
<evidence type="ECO:0000256" key="4">
    <source>
        <dbReference type="SAM" id="MobiDB-lite"/>
    </source>
</evidence>
<evidence type="ECO:0000256" key="2">
    <source>
        <dbReference type="ARBA" id="ARBA00022803"/>
    </source>
</evidence>
<dbReference type="PANTHER" id="PTHR45523">
    <property type="entry name" value="TETRATRICOPEPTIDE REPEAT (TPR)-CONTAINING PROTEIN-RELATED"/>
    <property type="match status" value="1"/>
</dbReference>
<feature type="repeat" description="TPR" evidence="3">
    <location>
        <begin position="247"/>
        <end position="280"/>
    </location>
</feature>
<dbReference type="Pfam" id="PF13424">
    <property type="entry name" value="TPR_12"/>
    <property type="match status" value="1"/>
</dbReference>
<name>A0ABQ7UJN9_SOLTU</name>
<dbReference type="Pfam" id="PF14559">
    <property type="entry name" value="TPR_19"/>
    <property type="match status" value="1"/>
</dbReference>
<feature type="repeat" description="TPR" evidence="3">
    <location>
        <begin position="571"/>
        <end position="604"/>
    </location>
</feature>
<accession>A0ABQ7UJN9</accession>
<comment type="caution">
    <text evidence="5">The sequence shown here is derived from an EMBL/GenBank/DDBJ whole genome shotgun (WGS) entry which is preliminary data.</text>
</comment>
<feature type="repeat" description="TPR" evidence="3">
    <location>
        <begin position="372"/>
        <end position="405"/>
    </location>
</feature>
<keyword evidence="6" id="KW-1185">Reference proteome</keyword>